<feature type="transmembrane region" description="Helical" evidence="7">
    <location>
        <begin position="12"/>
        <end position="31"/>
    </location>
</feature>
<keyword evidence="6 7" id="KW-0472">Membrane</keyword>
<dbReference type="GeneID" id="36564718"/>
<dbReference type="OrthoDB" id="1716531at2759"/>
<keyword evidence="4 7" id="KW-0256">Endoplasmic reticulum</keyword>
<dbReference type="VEuPathDB" id="FungiDB:C7M61_001328"/>
<feature type="transmembrane region" description="Helical" evidence="7">
    <location>
        <begin position="178"/>
        <end position="197"/>
    </location>
</feature>
<dbReference type="Pfam" id="PF04511">
    <property type="entry name" value="DER1"/>
    <property type="match status" value="1"/>
</dbReference>
<accession>A0A2P7Z093</accession>
<comment type="caution">
    <text evidence="8">The sequence shown here is derived from an EMBL/GenBank/DDBJ whole genome shotgun (WGS) entry which is preliminary data.</text>
</comment>
<comment type="function">
    <text evidence="7">May be involved in the degradation of misfolded endoplasmic reticulum (ER) luminal proteins.</text>
</comment>
<reference evidence="8 9" key="1">
    <citation type="submission" date="2018-03" db="EMBL/GenBank/DDBJ databases">
        <title>Candida pseudohaemulonii genome assembly and annotation.</title>
        <authorList>
            <person name="Munoz J.F."/>
            <person name="Gade L.G."/>
            <person name="Chow N.A."/>
            <person name="Litvintseva A.P."/>
            <person name="Loparev V.N."/>
            <person name="Cuomo C.A."/>
        </authorList>
    </citation>
    <scope>NUCLEOTIDE SEQUENCE [LARGE SCALE GENOMIC DNA]</scope>
    <source>
        <strain evidence="8 9">B12108</strain>
    </source>
</reference>
<evidence type="ECO:0000256" key="3">
    <source>
        <dbReference type="ARBA" id="ARBA00022692"/>
    </source>
</evidence>
<dbReference type="InterPro" id="IPR007599">
    <property type="entry name" value="DER1"/>
</dbReference>
<feature type="transmembrane region" description="Helical" evidence="7">
    <location>
        <begin position="112"/>
        <end position="131"/>
    </location>
</feature>
<dbReference type="EMBL" id="PYFQ01000001">
    <property type="protein sequence ID" value="PSK41641.1"/>
    <property type="molecule type" value="Genomic_DNA"/>
</dbReference>
<comment type="subcellular location">
    <subcellularLocation>
        <location evidence="1 7">Endoplasmic reticulum membrane</location>
        <topology evidence="1 7">Multi-pass membrane protein</topology>
    </subcellularLocation>
</comment>
<dbReference type="RefSeq" id="XP_024716340.1">
    <property type="nucleotide sequence ID" value="XM_024856741.1"/>
</dbReference>
<keyword evidence="3 7" id="KW-0812">Transmembrane</keyword>
<keyword evidence="9" id="KW-1185">Reference proteome</keyword>
<feature type="transmembrane region" description="Helical" evidence="7">
    <location>
        <begin position="51"/>
        <end position="68"/>
    </location>
</feature>
<organism evidence="8 9">
    <name type="scientific">Candidozyma pseudohaemuli</name>
    <dbReference type="NCBI Taxonomy" id="418784"/>
    <lineage>
        <taxon>Eukaryota</taxon>
        <taxon>Fungi</taxon>
        <taxon>Dikarya</taxon>
        <taxon>Ascomycota</taxon>
        <taxon>Saccharomycotina</taxon>
        <taxon>Pichiomycetes</taxon>
        <taxon>Metschnikowiaceae</taxon>
        <taxon>Candidozyma</taxon>
    </lineage>
</organism>
<evidence type="ECO:0000256" key="4">
    <source>
        <dbReference type="ARBA" id="ARBA00022824"/>
    </source>
</evidence>
<dbReference type="GO" id="GO:0006950">
    <property type="term" value="P:response to stress"/>
    <property type="evidence" value="ECO:0007669"/>
    <property type="project" value="UniProtKB-ARBA"/>
</dbReference>
<keyword evidence="5 7" id="KW-1133">Transmembrane helix</keyword>
<evidence type="ECO:0000256" key="2">
    <source>
        <dbReference type="ARBA" id="ARBA00008917"/>
    </source>
</evidence>
<evidence type="ECO:0000313" key="8">
    <source>
        <dbReference type="EMBL" id="PSK41641.1"/>
    </source>
</evidence>
<gene>
    <name evidence="8" type="ORF">C7M61_001328</name>
</gene>
<dbReference type="STRING" id="418784.A0A2P7Z093"/>
<evidence type="ECO:0000256" key="1">
    <source>
        <dbReference type="ARBA" id="ARBA00004477"/>
    </source>
</evidence>
<evidence type="ECO:0000256" key="7">
    <source>
        <dbReference type="RuleBase" id="RU363059"/>
    </source>
</evidence>
<evidence type="ECO:0000313" key="9">
    <source>
        <dbReference type="Proteomes" id="UP000241107"/>
    </source>
</evidence>
<protein>
    <recommendedName>
        <fullName evidence="7">Derlin</fullName>
    </recommendedName>
</protein>
<dbReference type="PANTHER" id="PTHR11009">
    <property type="entry name" value="DER1-LIKE PROTEIN, DERLIN"/>
    <property type="match status" value="1"/>
</dbReference>
<evidence type="ECO:0000256" key="5">
    <source>
        <dbReference type="ARBA" id="ARBA00022989"/>
    </source>
</evidence>
<proteinExistence type="inferred from homology"/>
<dbReference type="AlphaFoldDB" id="A0A2P7Z093"/>
<name>A0A2P7Z093_9ASCO</name>
<feature type="transmembrane region" description="Helical" evidence="7">
    <location>
        <begin position="217"/>
        <end position="239"/>
    </location>
</feature>
<dbReference type="Proteomes" id="UP000241107">
    <property type="component" value="Unassembled WGS sequence"/>
</dbReference>
<dbReference type="GO" id="GO:0005789">
    <property type="term" value="C:endoplasmic reticulum membrane"/>
    <property type="evidence" value="ECO:0007669"/>
    <property type="project" value="UniProtKB-SubCell"/>
</dbReference>
<comment type="similarity">
    <text evidence="2 7">Belongs to the derlin family.</text>
</comment>
<sequence>MDIANVFAIPPVTRVWIGSIVVISSACSLNLLNPMKLHYLPGMWPRLFTTFSTWGNLSFVLLIQLLYLRSTCGGLERPYQIEIGMFPRSVARLLDDRKRALLKQKLEAYKSLDFAWFLGQIAVSAVVAFHLQQNFTGNYTVTYWAMGHVLDNILLYISGKLSPNEGFTLFILIIKKRYAFWAYGLASYLFTDEFLLIPQIYAQFGLKLTIEHIITGPFLWCTIFKMLIGHFWWFVRFYLLADIYNEIKTESREAWLAAFDPYETRDPLKEKLQYFVSDVLRFIVLPPWYAFIVPKLVNEE</sequence>
<evidence type="ECO:0000256" key="6">
    <source>
        <dbReference type="ARBA" id="ARBA00023136"/>
    </source>
</evidence>